<evidence type="ECO:0000256" key="1">
    <source>
        <dbReference type="ARBA" id="ARBA00004123"/>
    </source>
</evidence>
<feature type="region of interest" description="Disordered" evidence="5">
    <location>
        <begin position="30"/>
        <end position="105"/>
    </location>
</feature>
<dbReference type="AlphaFoldDB" id="A0A6A2Z0E4"/>
<dbReference type="InterPro" id="IPR032308">
    <property type="entry name" value="TDBD"/>
</dbReference>
<dbReference type="GO" id="GO:0007165">
    <property type="term" value="P:signal transduction"/>
    <property type="evidence" value="ECO:0007669"/>
    <property type="project" value="InterPro"/>
</dbReference>
<dbReference type="GO" id="GO:0045892">
    <property type="term" value="P:negative regulation of DNA-templated transcription"/>
    <property type="evidence" value="ECO:0007669"/>
    <property type="project" value="TreeGrafter"/>
</dbReference>
<dbReference type="InterPro" id="IPR031307">
    <property type="entry name" value="Ninja_fam"/>
</dbReference>
<feature type="compositionally biased region" description="Basic and acidic residues" evidence="5">
    <location>
        <begin position="30"/>
        <end position="41"/>
    </location>
</feature>
<feature type="compositionally biased region" description="Basic residues" evidence="5">
    <location>
        <begin position="71"/>
        <end position="87"/>
    </location>
</feature>
<feature type="compositionally biased region" description="Polar residues" evidence="5">
    <location>
        <begin position="251"/>
        <end position="265"/>
    </location>
</feature>
<dbReference type="PANTHER" id="PTHR31413:SF15">
    <property type="entry name" value="NINJA-FAMILY PROTEIN"/>
    <property type="match status" value="1"/>
</dbReference>
<keyword evidence="9" id="KW-1185">Reference proteome</keyword>
<dbReference type="EMBL" id="VEPZ02001233">
    <property type="protein sequence ID" value="KAE8685308.1"/>
    <property type="molecule type" value="Genomic_DNA"/>
</dbReference>
<evidence type="ECO:0000313" key="8">
    <source>
        <dbReference type="EMBL" id="KAE8685308.1"/>
    </source>
</evidence>
<dbReference type="Pfam" id="PF07897">
    <property type="entry name" value="EAR"/>
    <property type="match status" value="1"/>
</dbReference>
<dbReference type="GO" id="GO:0005634">
    <property type="term" value="C:nucleus"/>
    <property type="evidence" value="ECO:0007669"/>
    <property type="project" value="UniProtKB-SubCell"/>
</dbReference>
<feature type="compositionally biased region" description="Polar residues" evidence="5">
    <location>
        <begin position="272"/>
        <end position="301"/>
    </location>
</feature>
<feature type="compositionally biased region" description="Polar residues" evidence="5">
    <location>
        <begin position="311"/>
        <end position="329"/>
    </location>
</feature>
<feature type="compositionally biased region" description="Low complexity" evidence="5">
    <location>
        <begin position="230"/>
        <end position="250"/>
    </location>
</feature>
<evidence type="ECO:0000256" key="3">
    <source>
        <dbReference type="ARBA" id="ARBA00023242"/>
    </source>
</evidence>
<dbReference type="OrthoDB" id="667358at2759"/>
<gene>
    <name evidence="8" type="ORF">F3Y22_tig00111099pilonHSYRG00174</name>
</gene>
<keyword evidence="3 4" id="KW-0539">Nucleus</keyword>
<proteinExistence type="inferred from homology"/>
<evidence type="ECO:0000259" key="6">
    <source>
        <dbReference type="Pfam" id="PF07897"/>
    </source>
</evidence>
<dbReference type="InterPro" id="IPR012463">
    <property type="entry name" value="Ninja_motif"/>
</dbReference>
<feature type="domain" description="Ethylene-responsive binding factor-associated repression" evidence="6">
    <location>
        <begin position="12"/>
        <end position="37"/>
    </location>
</feature>
<comment type="function">
    <text evidence="4">Acts as a negative regulator of abscisic acid (ABA) response.</text>
</comment>
<sequence length="421" mass="45563">MENNCGIMGLREDEIELDLGLSIGGSFGKAEKLKPIKDEPKPSNNSVADLEESVVFDPQAKREVQALRRQEARKKREHKQQKRGIHHRSGEFQSKDNGAGAMEDNECKKTRVEEFSGNVNPNSSGELNNLLVCPVIPVRVPDPYPQIQFVPLATGFAYSCVNAVPCWGDVVGNEKDVVQPLVVAVNDGFPSFQTTRVSGQNGVNGYYSEQNISRDERKKKTCSNGSTMYSSSAGSDLQSSSKSNQGGCSSETGIPTPQMNCSVASNPKGHSEQSATSRQTDYAQSIEKTPSLNVTACTLSNPKKEPKPQTESDVNSKTVSTNETATTISKDTKGKPPRPRTPPPTSDHVLGLRNMPCVSTRGNGPNGKTVNGFLYRYTNSEVCIICVCHGTSFTPAEFVQHAGGTDVSHPLRHITMVPAAF</sequence>
<evidence type="ECO:0000256" key="5">
    <source>
        <dbReference type="SAM" id="MobiDB-lite"/>
    </source>
</evidence>
<dbReference type="Proteomes" id="UP000436088">
    <property type="component" value="Unassembled WGS sequence"/>
</dbReference>
<accession>A0A6A2Z0E4</accession>
<evidence type="ECO:0000259" key="7">
    <source>
        <dbReference type="Pfam" id="PF16135"/>
    </source>
</evidence>
<feature type="compositionally biased region" description="Basic and acidic residues" evidence="5">
    <location>
        <begin position="59"/>
        <end position="70"/>
    </location>
</feature>
<organism evidence="8 9">
    <name type="scientific">Hibiscus syriacus</name>
    <name type="common">Rose of Sharon</name>
    <dbReference type="NCBI Taxonomy" id="106335"/>
    <lineage>
        <taxon>Eukaryota</taxon>
        <taxon>Viridiplantae</taxon>
        <taxon>Streptophyta</taxon>
        <taxon>Embryophyta</taxon>
        <taxon>Tracheophyta</taxon>
        <taxon>Spermatophyta</taxon>
        <taxon>Magnoliopsida</taxon>
        <taxon>eudicotyledons</taxon>
        <taxon>Gunneridae</taxon>
        <taxon>Pentapetalae</taxon>
        <taxon>rosids</taxon>
        <taxon>malvids</taxon>
        <taxon>Malvales</taxon>
        <taxon>Malvaceae</taxon>
        <taxon>Malvoideae</taxon>
        <taxon>Hibiscus</taxon>
    </lineage>
</organism>
<evidence type="ECO:0000256" key="2">
    <source>
        <dbReference type="ARBA" id="ARBA00006081"/>
    </source>
</evidence>
<feature type="region of interest" description="Disordered" evidence="5">
    <location>
        <begin position="203"/>
        <end position="352"/>
    </location>
</feature>
<dbReference type="Pfam" id="PF16135">
    <property type="entry name" value="TDBD"/>
    <property type="match status" value="1"/>
</dbReference>
<evidence type="ECO:0000313" key="9">
    <source>
        <dbReference type="Proteomes" id="UP000436088"/>
    </source>
</evidence>
<evidence type="ECO:0000256" key="4">
    <source>
        <dbReference type="RuleBase" id="RU369029"/>
    </source>
</evidence>
<comment type="subcellular location">
    <subcellularLocation>
        <location evidence="1 4">Nucleus</location>
    </subcellularLocation>
</comment>
<protein>
    <recommendedName>
        <fullName evidence="4">Ninja-family protein</fullName>
    </recommendedName>
    <alternativeName>
        <fullName evidence="4">ABI-binding protein</fullName>
    </alternativeName>
</protein>
<comment type="similarity">
    <text evidence="2 4">Belongs to the Ninja family.</text>
</comment>
<comment type="caution">
    <text evidence="8">The sequence shown here is derived from an EMBL/GenBank/DDBJ whole genome shotgun (WGS) entry which is preliminary data.</text>
</comment>
<reference evidence="8" key="1">
    <citation type="submission" date="2019-09" db="EMBL/GenBank/DDBJ databases">
        <title>Draft genome information of white flower Hibiscus syriacus.</title>
        <authorList>
            <person name="Kim Y.-M."/>
        </authorList>
    </citation>
    <scope>NUCLEOTIDE SEQUENCE [LARGE SCALE GENOMIC DNA]</scope>
    <source>
        <strain evidence="8">YM2019G1</strain>
    </source>
</reference>
<dbReference type="PANTHER" id="PTHR31413">
    <property type="entry name" value="AFP HOMOLOG 2"/>
    <property type="match status" value="1"/>
</dbReference>
<name>A0A6A2Z0E4_HIBSY</name>
<feature type="domain" description="Tify" evidence="7">
    <location>
        <begin position="384"/>
        <end position="416"/>
    </location>
</feature>